<keyword evidence="2" id="KW-1185">Reference proteome</keyword>
<dbReference type="SUPFAM" id="SSF53056">
    <property type="entry name" value="beta-carbonic anhydrase, cab"/>
    <property type="match status" value="1"/>
</dbReference>
<dbReference type="InterPro" id="IPR006311">
    <property type="entry name" value="TAT_signal"/>
</dbReference>
<gene>
    <name evidence="1" type="ORF">EJ903_18585</name>
</gene>
<dbReference type="EMBL" id="RXMA01000020">
    <property type="protein sequence ID" value="RTR17225.1"/>
    <property type="molecule type" value="Genomic_DNA"/>
</dbReference>
<dbReference type="InterPro" id="IPR036874">
    <property type="entry name" value="Carbonic_anhydrase_sf"/>
</dbReference>
<dbReference type="NCBIfam" id="TIGR01409">
    <property type="entry name" value="TAT_signal_seq"/>
    <property type="match status" value="1"/>
</dbReference>
<evidence type="ECO:0000313" key="1">
    <source>
        <dbReference type="EMBL" id="RTR17225.1"/>
    </source>
</evidence>
<dbReference type="InterPro" id="IPR046871">
    <property type="entry name" value="Pro_CA_2"/>
</dbReference>
<name>A0A3S0K228_9PROT</name>
<dbReference type="PROSITE" id="PS51318">
    <property type="entry name" value="TAT"/>
    <property type="match status" value="1"/>
</dbReference>
<dbReference type="RefSeq" id="WP_126618236.1">
    <property type="nucleotide sequence ID" value="NZ_JBHUCY010000056.1"/>
</dbReference>
<dbReference type="OrthoDB" id="288525at2"/>
<dbReference type="Proteomes" id="UP000277007">
    <property type="component" value="Unassembled WGS sequence"/>
</dbReference>
<evidence type="ECO:0000313" key="2">
    <source>
        <dbReference type="Proteomes" id="UP000277007"/>
    </source>
</evidence>
<dbReference type="InterPro" id="IPR019546">
    <property type="entry name" value="TAT_signal_bac_arc"/>
</dbReference>
<proteinExistence type="predicted"/>
<dbReference type="GO" id="GO:0004089">
    <property type="term" value="F:carbonate dehydratase activity"/>
    <property type="evidence" value="ECO:0007669"/>
    <property type="project" value="InterPro"/>
</dbReference>
<comment type="caution">
    <text evidence="1">The sequence shown here is derived from an EMBL/GenBank/DDBJ whole genome shotgun (WGS) entry which is preliminary data.</text>
</comment>
<dbReference type="AlphaFoldDB" id="A0A3S0K228"/>
<dbReference type="GO" id="GO:0008270">
    <property type="term" value="F:zinc ion binding"/>
    <property type="evidence" value="ECO:0007669"/>
    <property type="project" value="InterPro"/>
</dbReference>
<protein>
    <submittedName>
        <fullName evidence="1">Twin-arginine translocation signal domain-containing protein</fullName>
    </submittedName>
</protein>
<accession>A0A3S0K228</accession>
<dbReference type="Gene3D" id="3.40.1050.10">
    <property type="entry name" value="Carbonic anhydrase"/>
    <property type="match status" value="1"/>
</dbReference>
<organism evidence="1 2">
    <name type="scientific">Azospirillum griseum</name>
    <dbReference type="NCBI Taxonomy" id="2496639"/>
    <lineage>
        <taxon>Bacteria</taxon>
        <taxon>Pseudomonadati</taxon>
        <taxon>Pseudomonadota</taxon>
        <taxon>Alphaproteobacteria</taxon>
        <taxon>Rhodospirillales</taxon>
        <taxon>Azospirillaceae</taxon>
        <taxon>Azospirillum</taxon>
    </lineage>
</organism>
<dbReference type="Pfam" id="PF20393">
    <property type="entry name" value="Pro_CA_2"/>
    <property type="match status" value="1"/>
</dbReference>
<reference evidence="1 2" key="1">
    <citation type="submission" date="2018-12" db="EMBL/GenBank/DDBJ databases">
        <authorList>
            <person name="Yang Y."/>
        </authorList>
    </citation>
    <scope>NUCLEOTIDE SEQUENCE [LARGE SCALE GENOMIC DNA]</scope>
    <source>
        <strain evidence="1 2">L-25-5w-1</strain>
    </source>
</reference>
<sequence length="192" mass="21184">MPHPHDPACPCCRPFDAAQRRGASRRGFLTLATVGAGAALLAPAWTRPAAAAGNAEALLLTCMDYRLTWATAMYMDQRGLRNQYDHLVLAGASLGVVMDPHPDWTSGFWEHFAVAEKLHRIRRVILMDHRDCGAYATFLGQDFAKDPALETKIHTENLQKLGQQVRDKYPKHSVELLLMALDGTVEPIPLAG</sequence>